<evidence type="ECO:0000259" key="6">
    <source>
        <dbReference type="Pfam" id="PF22435"/>
    </source>
</evidence>
<dbReference type="InterPro" id="IPR029026">
    <property type="entry name" value="tRNA_m1G_MTases_N"/>
</dbReference>
<dbReference type="Gene3D" id="3.40.1280.10">
    <property type="match status" value="1"/>
</dbReference>
<protein>
    <recommendedName>
        <fullName evidence="9">RNA 2-O ribose methyltransferase substrate binding domain-containing protein</fullName>
    </recommendedName>
</protein>
<dbReference type="Pfam" id="PF22435">
    <property type="entry name" value="MRM3-like_sub_bind"/>
    <property type="match status" value="1"/>
</dbReference>
<accession>A0ABD2W4I9</accession>
<keyword evidence="8" id="KW-1185">Reference proteome</keyword>
<feature type="domain" description="tRNA/rRNA methyltransferase SpoU type" evidence="5">
    <location>
        <begin position="224"/>
        <end position="315"/>
    </location>
</feature>
<feature type="compositionally biased region" description="Basic and acidic residues" evidence="4">
    <location>
        <begin position="338"/>
        <end position="347"/>
    </location>
</feature>
<dbReference type="SUPFAM" id="SSF55315">
    <property type="entry name" value="L30e-like"/>
    <property type="match status" value="1"/>
</dbReference>
<evidence type="ECO:0008006" key="9">
    <source>
        <dbReference type="Google" id="ProtNLM"/>
    </source>
</evidence>
<evidence type="ECO:0000256" key="3">
    <source>
        <dbReference type="ARBA" id="ARBA00022679"/>
    </source>
</evidence>
<organism evidence="7 8">
    <name type="scientific">Trichogramma kaykai</name>
    <dbReference type="NCBI Taxonomy" id="54128"/>
    <lineage>
        <taxon>Eukaryota</taxon>
        <taxon>Metazoa</taxon>
        <taxon>Ecdysozoa</taxon>
        <taxon>Arthropoda</taxon>
        <taxon>Hexapoda</taxon>
        <taxon>Insecta</taxon>
        <taxon>Pterygota</taxon>
        <taxon>Neoptera</taxon>
        <taxon>Endopterygota</taxon>
        <taxon>Hymenoptera</taxon>
        <taxon>Apocrita</taxon>
        <taxon>Proctotrupomorpha</taxon>
        <taxon>Chalcidoidea</taxon>
        <taxon>Trichogrammatidae</taxon>
        <taxon>Trichogramma</taxon>
    </lineage>
</organism>
<comment type="similarity">
    <text evidence="1">Belongs to the class IV-like SAM-binding methyltransferase superfamily. RNA methyltransferase TrmH family.</text>
</comment>
<dbReference type="GO" id="GO:0032259">
    <property type="term" value="P:methylation"/>
    <property type="evidence" value="ECO:0007669"/>
    <property type="project" value="UniProtKB-KW"/>
</dbReference>
<dbReference type="InterPro" id="IPR053888">
    <property type="entry name" value="MRM3-like_sub_bind"/>
</dbReference>
<evidence type="ECO:0000256" key="4">
    <source>
        <dbReference type="SAM" id="MobiDB-lite"/>
    </source>
</evidence>
<keyword evidence="3" id="KW-0808">Transferase</keyword>
<dbReference type="PANTHER" id="PTHR43191:SF2">
    <property type="entry name" value="RRNA METHYLTRANSFERASE 3, MITOCHONDRIAL"/>
    <property type="match status" value="1"/>
</dbReference>
<dbReference type="GO" id="GO:0008168">
    <property type="term" value="F:methyltransferase activity"/>
    <property type="evidence" value="ECO:0007669"/>
    <property type="project" value="UniProtKB-KW"/>
</dbReference>
<dbReference type="InterPro" id="IPR001537">
    <property type="entry name" value="SpoU_MeTrfase"/>
</dbReference>
<feature type="domain" description="tRNA/rRNA methyltransferase SpoU type" evidence="5">
    <location>
        <begin position="367"/>
        <end position="426"/>
    </location>
</feature>
<evidence type="ECO:0000313" key="8">
    <source>
        <dbReference type="Proteomes" id="UP001627154"/>
    </source>
</evidence>
<feature type="compositionally biased region" description="Acidic residues" evidence="4">
    <location>
        <begin position="326"/>
        <end position="336"/>
    </location>
</feature>
<comment type="caution">
    <text evidence="7">The sequence shown here is derived from an EMBL/GenBank/DDBJ whole genome shotgun (WGS) entry which is preliminary data.</text>
</comment>
<evidence type="ECO:0000256" key="2">
    <source>
        <dbReference type="ARBA" id="ARBA00022603"/>
    </source>
</evidence>
<proteinExistence type="inferred from homology"/>
<dbReference type="InterPro" id="IPR051259">
    <property type="entry name" value="rRNA_Methyltransferase"/>
</dbReference>
<dbReference type="Pfam" id="PF00588">
    <property type="entry name" value="SpoU_methylase"/>
    <property type="match status" value="2"/>
</dbReference>
<name>A0ABD2W4I9_9HYME</name>
<dbReference type="AlphaFoldDB" id="A0ABD2W4I9"/>
<sequence>MLLQRGQLIVKNLRGIKKLLVTESPLLITQTENYARWGARQVKRIVNEDELFEVENYAHPTPPTVKEAKKKPIPKQANQKTPTADNVCFDEEITFSEETSIKNQDEPARKLKISTKLEANEKLMKTIMMTVKLKNKRKKQNQILLEGHRYIKDAIDAGLKAETIIFSQWEDINNLPLSDKKTQILKVPYRTIQLWSSLTTAPGMMGVFKKPEPLQISKKNSLPITIICDQVRDPGNMGSILRAAAGVGCEKVLLTKGCVDFWDSKVVRSAAGAHFRVPIYGSQEWEDIRSLIHSDAHVYVADSNKETFSNEDFDKVLLHEIEETSNGDNDLEDVQSNDESKKSEKPKRTYRKKMNPLLKMTQIPVIPYYSVDYTQNQIILIVGGETEGLSQESYDLINSRKGVRVNIPLDNNVDSLNAGMALGIVAFEAKRQLLLVREKLKVLD</sequence>
<gene>
    <name evidence="7" type="ORF">TKK_016887</name>
</gene>
<dbReference type="SUPFAM" id="SSF75217">
    <property type="entry name" value="alpha/beta knot"/>
    <property type="match status" value="1"/>
</dbReference>
<dbReference type="InterPro" id="IPR029064">
    <property type="entry name" value="Ribosomal_eL30-like_sf"/>
</dbReference>
<dbReference type="InterPro" id="IPR029028">
    <property type="entry name" value="Alpha/beta_knot_MTases"/>
</dbReference>
<dbReference type="CDD" id="cd18106">
    <property type="entry name" value="SpoU-like_RNMTL1"/>
    <property type="match status" value="1"/>
</dbReference>
<dbReference type="Gene3D" id="3.30.1330.30">
    <property type="match status" value="1"/>
</dbReference>
<reference evidence="7 8" key="1">
    <citation type="journal article" date="2024" name="bioRxiv">
        <title>A reference genome for Trichogramma kaykai: A tiny desert-dwelling parasitoid wasp with competing sex-ratio distorters.</title>
        <authorList>
            <person name="Culotta J."/>
            <person name="Lindsey A.R."/>
        </authorList>
    </citation>
    <scope>NUCLEOTIDE SEQUENCE [LARGE SCALE GENOMIC DNA]</scope>
    <source>
        <strain evidence="7 8">KSX58</strain>
    </source>
</reference>
<dbReference type="EMBL" id="JBJJXI010000136">
    <property type="protein sequence ID" value="KAL3387786.1"/>
    <property type="molecule type" value="Genomic_DNA"/>
</dbReference>
<evidence type="ECO:0000259" key="5">
    <source>
        <dbReference type="Pfam" id="PF00588"/>
    </source>
</evidence>
<feature type="region of interest" description="Disordered" evidence="4">
    <location>
        <begin position="326"/>
        <end position="350"/>
    </location>
</feature>
<keyword evidence="2" id="KW-0489">Methyltransferase</keyword>
<feature type="region of interest" description="Disordered" evidence="4">
    <location>
        <begin position="62"/>
        <end position="83"/>
    </location>
</feature>
<dbReference type="Proteomes" id="UP001627154">
    <property type="component" value="Unassembled WGS sequence"/>
</dbReference>
<dbReference type="PANTHER" id="PTHR43191">
    <property type="entry name" value="RRNA METHYLTRANSFERASE 3"/>
    <property type="match status" value="1"/>
</dbReference>
<evidence type="ECO:0000256" key="1">
    <source>
        <dbReference type="ARBA" id="ARBA00007228"/>
    </source>
</evidence>
<feature type="domain" description="MRM3-like substrate binding" evidence="6">
    <location>
        <begin position="132"/>
        <end position="205"/>
    </location>
</feature>
<evidence type="ECO:0000313" key="7">
    <source>
        <dbReference type="EMBL" id="KAL3387786.1"/>
    </source>
</evidence>